<protein>
    <submittedName>
        <fullName evidence="6">Late blight resistance protein R1-A, putative</fullName>
    </submittedName>
</protein>
<proteinExistence type="predicted"/>
<name>B9SAE1_RICCO</name>
<dbReference type="FunFam" id="3.40.50.300:FF:001091">
    <property type="entry name" value="Probable disease resistance protein At1g61300"/>
    <property type="match status" value="1"/>
</dbReference>
<dbReference type="Gene3D" id="3.40.50.300">
    <property type="entry name" value="P-loop containing nucleotide triphosphate hydrolases"/>
    <property type="match status" value="1"/>
</dbReference>
<keyword evidence="7" id="KW-1185">Reference proteome</keyword>
<reference evidence="7" key="1">
    <citation type="journal article" date="2010" name="Nat. Biotechnol.">
        <title>Draft genome sequence of the oilseed species Ricinus communis.</title>
        <authorList>
            <person name="Chan A.P."/>
            <person name="Crabtree J."/>
            <person name="Zhao Q."/>
            <person name="Lorenzi H."/>
            <person name="Orvis J."/>
            <person name="Puiu D."/>
            <person name="Melake-Berhan A."/>
            <person name="Jones K.M."/>
            <person name="Redman J."/>
            <person name="Chen G."/>
            <person name="Cahoon E.B."/>
            <person name="Gedil M."/>
            <person name="Stanke M."/>
            <person name="Haas B.J."/>
            <person name="Wortman J.R."/>
            <person name="Fraser-Liggett C.M."/>
            <person name="Ravel J."/>
            <person name="Rabinowicz P.D."/>
        </authorList>
    </citation>
    <scope>NUCLEOTIDE SEQUENCE [LARGE SCALE GENOMIC DNA]</scope>
    <source>
        <strain evidence="7">cv. Hale</strain>
    </source>
</reference>
<dbReference type="InterPro" id="IPR002182">
    <property type="entry name" value="NB-ARC"/>
</dbReference>
<dbReference type="SUPFAM" id="SSF52540">
    <property type="entry name" value="P-loop containing nucleoside triphosphate hydrolases"/>
    <property type="match status" value="1"/>
</dbReference>
<keyword evidence="3" id="KW-0067">ATP-binding</keyword>
<dbReference type="PANTHER" id="PTHR33463:SF135">
    <property type="entry name" value="RESISTANCE PROTEIN RPS2, PUTATIVE-RELATED"/>
    <property type="match status" value="1"/>
</dbReference>
<dbReference type="InParanoid" id="B9SAE1"/>
<keyword evidence="2" id="KW-0611">Plant defense</keyword>
<evidence type="ECO:0000256" key="4">
    <source>
        <dbReference type="SAM" id="Coils"/>
    </source>
</evidence>
<evidence type="ECO:0000256" key="1">
    <source>
        <dbReference type="ARBA" id="ARBA00022741"/>
    </source>
</evidence>
<accession>B9SAE1</accession>
<dbReference type="Pfam" id="PF00931">
    <property type="entry name" value="NB-ARC"/>
    <property type="match status" value="1"/>
</dbReference>
<dbReference type="GO" id="GO:0043531">
    <property type="term" value="F:ADP binding"/>
    <property type="evidence" value="ECO:0007669"/>
    <property type="project" value="InterPro"/>
</dbReference>
<dbReference type="Gene3D" id="1.10.8.430">
    <property type="entry name" value="Helical domain of apoptotic protease-activating factors"/>
    <property type="match status" value="1"/>
</dbReference>
<keyword evidence="1" id="KW-0547">Nucleotide-binding</keyword>
<dbReference type="SMART" id="SM00382">
    <property type="entry name" value="AAA"/>
    <property type="match status" value="1"/>
</dbReference>
<evidence type="ECO:0000256" key="3">
    <source>
        <dbReference type="ARBA" id="ARBA00022840"/>
    </source>
</evidence>
<dbReference type="InterPro" id="IPR050905">
    <property type="entry name" value="Plant_NBS-LRR"/>
</dbReference>
<dbReference type="PRINTS" id="PR00364">
    <property type="entry name" value="DISEASERSIST"/>
</dbReference>
<feature type="coiled-coil region" evidence="4">
    <location>
        <begin position="36"/>
        <end position="77"/>
    </location>
</feature>
<dbReference type="AlphaFoldDB" id="B9SAE1"/>
<evidence type="ECO:0000313" key="6">
    <source>
        <dbReference type="EMBL" id="EEF39390.1"/>
    </source>
</evidence>
<evidence type="ECO:0000256" key="2">
    <source>
        <dbReference type="ARBA" id="ARBA00022821"/>
    </source>
</evidence>
<keyword evidence="4" id="KW-0175">Coiled coil</keyword>
<organism evidence="6 7">
    <name type="scientific">Ricinus communis</name>
    <name type="common">Castor bean</name>
    <dbReference type="NCBI Taxonomy" id="3988"/>
    <lineage>
        <taxon>Eukaryota</taxon>
        <taxon>Viridiplantae</taxon>
        <taxon>Streptophyta</taxon>
        <taxon>Embryophyta</taxon>
        <taxon>Tracheophyta</taxon>
        <taxon>Spermatophyta</taxon>
        <taxon>Magnoliopsida</taxon>
        <taxon>eudicotyledons</taxon>
        <taxon>Gunneridae</taxon>
        <taxon>Pentapetalae</taxon>
        <taxon>rosids</taxon>
        <taxon>fabids</taxon>
        <taxon>Malpighiales</taxon>
        <taxon>Euphorbiaceae</taxon>
        <taxon>Acalyphoideae</taxon>
        <taxon>Acalypheae</taxon>
        <taxon>Ricinus</taxon>
    </lineage>
</organism>
<dbReference type="InterPro" id="IPR042197">
    <property type="entry name" value="Apaf_helical"/>
</dbReference>
<sequence length="515" mass="58202">MAAENFGVSIGAKVAELLVEPVIHQFRYMFCFSNFIEDLKKQEEKLTLAQSRVQNDIDAALRNAEDIEKDVQAWLADTNKAMEDIKCLELEIQKEKRCFIKWCPNWIWQYRLSRRMAKKTTNLVQLQEKGKFQRVSYHATIPCIEFLSKDFMPSETSRLALEQIVESLRDDAVSMIGLHGMGGVGKTTLVKAVGKQANELKLFDKVLMLVVSQAQDIIQVQDQLADKLYLYLQEKSKDGRASRIWQRLKNEKNILIILDDVWKYLDLKDIGIPFGDDHKGCKILLTTRLQHVCTSMDCQRQIPLHVLTEGEAWALLKKNAGLSNESSALTNVAMEVARECKGLPIAIVTVGRALRDYDISTEELVGYAVGLGLYEDAHSIEEARSEVFESIGDLKASCMLLETEKEEHVKMHDTVRDFALWFGFNMENGLKLKAGIVLDELSRTEKLQFRAISLMDNGMRELAEGLNCPKLELLLLGRNGKRFSIEEDSSATEEGCTSADEGSANIPTTCFTGMQ</sequence>
<dbReference type="Proteomes" id="UP000008311">
    <property type="component" value="Unassembled WGS sequence"/>
</dbReference>
<dbReference type="EMBL" id="EQ973904">
    <property type="protein sequence ID" value="EEF39390.1"/>
    <property type="molecule type" value="Genomic_DNA"/>
</dbReference>
<dbReference type="GO" id="GO:0005524">
    <property type="term" value="F:ATP binding"/>
    <property type="evidence" value="ECO:0007669"/>
    <property type="project" value="UniProtKB-KW"/>
</dbReference>
<dbReference type="GO" id="GO:0006952">
    <property type="term" value="P:defense response"/>
    <property type="evidence" value="ECO:0007669"/>
    <property type="project" value="UniProtKB-KW"/>
</dbReference>
<dbReference type="eggNOG" id="KOG4658">
    <property type="taxonomic scope" value="Eukaryota"/>
</dbReference>
<evidence type="ECO:0000313" key="7">
    <source>
        <dbReference type="Proteomes" id="UP000008311"/>
    </source>
</evidence>
<dbReference type="InterPro" id="IPR003593">
    <property type="entry name" value="AAA+_ATPase"/>
</dbReference>
<dbReference type="InterPro" id="IPR027417">
    <property type="entry name" value="P-loop_NTPase"/>
</dbReference>
<evidence type="ECO:0000259" key="5">
    <source>
        <dbReference type="SMART" id="SM00382"/>
    </source>
</evidence>
<dbReference type="PANTHER" id="PTHR33463">
    <property type="entry name" value="NB-ARC DOMAIN-CONTAINING PROTEIN-RELATED"/>
    <property type="match status" value="1"/>
</dbReference>
<feature type="domain" description="AAA+ ATPase" evidence="5">
    <location>
        <begin position="172"/>
        <end position="308"/>
    </location>
</feature>
<gene>
    <name evidence="6" type="ORF">RCOM_0585380</name>
</gene>